<feature type="domain" description="AMP-activated protein kinase glycogen-binding" evidence="2">
    <location>
        <begin position="153"/>
        <end position="213"/>
    </location>
</feature>
<protein>
    <recommendedName>
        <fullName evidence="2">AMP-activated protein kinase glycogen-binding domain-containing protein</fullName>
    </recommendedName>
</protein>
<reference evidence="4" key="1">
    <citation type="journal article" date="2019" name="Int. J. Syst. Evol. Microbiol.">
        <title>The Global Catalogue of Microorganisms (GCM) 10K type strain sequencing project: providing services to taxonomists for standard genome sequencing and annotation.</title>
        <authorList>
            <consortium name="The Broad Institute Genomics Platform"/>
            <consortium name="The Broad Institute Genome Sequencing Center for Infectious Disease"/>
            <person name="Wu L."/>
            <person name="Ma J."/>
        </authorList>
    </citation>
    <scope>NUCLEOTIDE SEQUENCE [LARGE SCALE GENOMIC DNA]</scope>
    <source>
        <strain evidence="4">JCM 17705</strain>
    </source>
</reference>
<name>A0ABP8FYV9_9SPHI</name>
<evidence type="ECO:0000259" key="2">
    <source>
        <dbReference type="Pfam" id="PF16561"/>
    </source>
</evidence>
<evidence type="ECO:0000313" key="4">
    <source>
        <dbReference type="Proteomes" id="UP001500582"/>
    </source>
</evidence>
<keyword evidence="4" id="KW-1185">Reference proteome</keyword>
<gene>
    <name evidence="3" type="ORF">GCM10023149_09790</name>
</gene>
<dbReference type="InterPro" id="IPR013783">
    <property type="entry name" value="Ig-like_fold"/>
</dbReference>
<feature type="domain" description="AMP-activated protein kinase glycogen-binding" evidence="2">
    <location>
        <begin position="321"/>
        <end position="394"/>
    </location>
</feature>
<comment type="caution">
    <text evidence="3">The sequence shown here is derived from an EMBL/GenBank/DDBJ whole genome shotgun (WGS) entry which is preliminary data.</text>
</comment>
<feature type="domain" description="AMP-activated protein kinase glycogen-binding" evidence="2">
    <location>
        <begin position="403"/>
        <end position="476"/>
    </location>
</feature>
<dbReference type="PANTHER" id="PTHR10343:SF84">
    <property type="entry name" value="5'-AMP-ACTIVATED PROTEIN KINASE SUBUNIT BETA-1"/>
    <property type="match status" value="1"/>
</dbReference>
<dbReference type="SUPFAM" id="SSF81296">
    <property type="entry name" value="E set domains"/>
    <property type="match status" value="4"/>
</dbReference>
<dbReference type="InterPro" id="IPR050827">
    <property type="entry name" value="CRP1_MDG1_kinase"/>
</dbReference>
<dbReference type="PANTHER" id="PTHR10343">
    <property type="entry name" value="5'-AMP-ACTIVATED PROTEIN KINASE , BETA SUBUNIT"/>
    <property type="match status" value="1"/>
</dbReference>
<organism evidence="3 4">
    <name type="scientific">Mucilaginibacter gynuensis</name>
    <dbReference type="NCBI Taxonomy" id="1302236"/>
    <lineage>
        <taxon>Bacteria</taxon>
        <taxon>Pseudomonadati</taxon>
        <taxon>Bacteroidota</taxon>
        <taxon>Sphingobacteriia</taxon>
        <taxon>Sphingobacteriales</taxon>
        <taxon>Sphingobacteriaceae</taxon>
        <taxon>Mucilaginibacter</taxon>
    </lineage>
</organism>
<dbReference type="InterPro" id="IPR032640">
    <property type="entry name" value="AMPK1_CBM"/>
</dbReference>
<accession>A0ABP8FYV9</accession>
<evidence type="ECO:0000313" key="3">
    <source>
        <dbReference type="EMBL" id="GAA4313866.1"/>
    </source>
</evidence>
<dbReference type="EMBL" id="BAABFT010000002">
    <property type="protein sequence ID" value="GAA4313866.1"/>
    <property type="molecule type" value="Genomic_DNA"/>
</dbReference>
<feature type="domain" description="AMP-activated protein kinase glycogen-binding" evidence="2">
    <location>
        <begin position="236"/>
        <end position="309"/>
    </location>
</feature>
<dbReference type="CDD" id="cd02859">
    <property type="entry name" value="E_set_AMPKbeta_like_N"/>
    <property type="match status" value="4"/>
</dbReference>
<dbReference type="RefSeq" id="WP_345209886.1">
    <property type="nucleotide sequence ID" value="NZ_BAABFT010000002.1"/>
</dbReference>
<proteinExistence type="inferred from homology"/>
<dbReference type="Gene3D" id="2.60.40.10">
    <property type="entry name" value="Immunoglobulins"/>
    <property type="match status" value="4"/>
</dbReference>
<sequence length="477" mass="54228">MRVWRLILLVFALLLSDVIAYAQNRNNLIAAKDEFILLIDLRSSKAEMDTILKRAGMPGLSASKIQKGDFYHIYKEGWKMIQNNGKVVQFKKPITINHDNAPSKPFLITTDLIKTEGIPGYPGEVSYGVNKFSRVTVDELPSGITRFFLPGNTDARKVMLSGSFNTWSLTKTSMLKTDSGWISDVKLQPGIYAYKFIVNGRWMSDKYNLLHEEDGYNGTNSIYYRYNYTFQLAGYNNAKKVSVAGSFNKWNANEIPLVKNGKSWRAEIYLNDGMFTYRFMVDGNWITDPANTKKVTDEKGVATSVINLGETINFSLKGYADAKKVCVAGSFNGWKPNQLFLKRVNNEWVLPVTMAAGNYQYKFIADNKWITDPSNNCYAVSDGITNSFISVGANHTFRLKGYNNAQTVRIAGDFNNWDPEQYTMGRKGDEWVISMRFKPGKHHYKYIVDGNWIIDPGNKLWEPNQQGTNNSIIWVDK</sequence>
<dbReference type="Proteomes" id="UP001500582">
    <property type="component" value="Unassembled WGS sequence"/>
</dbReference>
<evidence type="ECO:0000256" key="1">
    <source>
        <dbReference type="ARBA" id="ARBA00010926"/>
    </source>
</evidence>
<comment type="similarity">
    <text evidence="1">Belongs to the 5'-AMP-activated protein kinase beta subunit family.</text>
</comment>
<dbReference type="Pfam" id="PF16561">
    <property type="entry name" value="AMPK1_CBM"/>
    <property type="match status" value="4"/>
</dbReference>
<dbReference type="InterPro" id="IPR014756">
    <property type="entry name" value="Ig_E-set"/>
</dbReference>